<dbReference type="EMBL" id="JAWDJW010008118">
    <property type="protein sequence ID" value="KAK3061028.1"/>
    <property type="molecule type" value="Genomic_DNA"/>
</dbReference>
<name>A0ACC3D2V0_9PEZI</name>
<sequence>MSSTFRFLDLPAELGQEIYIYALSGAIIPVKREKTCPSCPSQDNEGGVPFKYDIELPPPTRHAYTPALIQACE</sequence>
<evidence type="ECO:0000313" key="1">
    <source>
        <dbReference type="EMBL" id="KAK3061028.1"/>
    </source>
</evidence>
<gene>
    <name evidence="1" type="ORF">LTS18_007173</name>
</gene>
<organism evidence="1 2">
    <name type="scientific">Coniosporium uncinatum</name>
    <dbReference type="NCBI Taxonomy" id="93489"/>
    <lineage>
        <taxon>Eukaryota</taxon>
        <taxon>Fungi</taxon>
        <taxon>Dikarya</taxon>
        <taxon>Ascomycota</taxon>
        <taxon>Pezizomycotina</taxon>
        <taxon>Dothideomycetes</taxon>
        <taxon>Dothideomycetes incertae sedis</taxon>
        <taxon>Coniosporium</taxon>
    </lineage>
</organism>
<keyword evidence="2" id="KW-1185">Reference proteome</keyword>
<evidence type="ECO:0000313" key="2">
    <source>
        <dbReference type="Proteomes" id="UP001186974"/>
    </source>
</evidence>
<reference evidence="1" key="1">
    <citation type="submission" date="2024-09" db="EMBL/GenBank/DDBJ databases">
        <title>Black Yeasts Isolated from many extreme environments.</title>
        <authorList>
            <person name="Coleine C."/>
            <person name="Stajich J.E."/>
            <person name="Selbmann L."/>
        </authorList>
    </citation>
    <scope>NUCLEOTIDE SEQUENCE</scope>
    <source>
        <strain evidence="1">CCFEE 5737</strain>
    </source>
</reference>
<accession>A0ACC3D2V0</accession>
<dbReference type="Proteomes" id="UP001186974">
    <property type="component" value="Unassembled WGS sequence"/>
</dbReference>
<comment type="caution">
    <text evidence="1">The sequence shown here is derived from an EMBL/GenBank/DDBJ whole genome shotgun (WGS) entry which is preliminary data.</text>
</comment>
<proteinExistence type="predicted"/>
<protein>
    <submittedName>
        <fullName evidence="1">Uncharacterized protein</fullName>
    </submittedName>
</protein>